<gene>
    <name evidence="7" type="ORF">JET18_07745</name>
</gene>
<keyword evidence="8" id="KW-1185">Reference proteome</keyword>
<evidence type="ECO:0000256" key="3">
    <source>
        <dbReference type="ARBA" id="ARBA00022737"/>
    </source>
</evidence>
<dbReference type="PANTHER" id="PTHR43017">
    <property type="entry name" value="GALACTOSIDE O-ACETYLTRANSFERASE"/>
    <property type="match status" value="1"/>
</dbReference>
<dbReference type="InterPro" id="IPR018357">
    <property type="entry name" value="Hexapep_transf_CS"/>
</dbReference>
<accession>A0ABS1QFM9</accession>
<name>A0ABS1QFM9_9FLAO</name>
<evidence type="ECO:0000313" key="8">
    <source>
        <dbReference type="Proteomes" id="UP000661696"/>
    </source>
</evidence>
<keyword evidence="3" id="KW-0677">Repeat</keyword>
<dbReference type="CDD" id="cd03357">
    <property type="entry name" value="LbH_MAT_GAT"/>
    <property type="match status" value="1"/>
</dbReference>
<evidence type="ECO:0000256" key="5">
    <source>
        <dbReference type="RuleBase" id="RU367021"/>
    </source>
</evidence>
<keyword evidence="2 5" id="KW-0808">Transferase</keyword>
<comment type="similarity">
    <text evidence="1 5">Belongs to the transferase hexapeptide repeat family.</text>
</comment>
<protein>
    <recommendedName>
        <fullName evidence="5">Acetyltransferase</fullName>
        <ecNumber evidence="5">2.3.1.-</ecNumber>
    </recommendedName>
</protein>
<dbReference type="InterPro" id="IPR001451">
    <property type="entry name" value="Hexapep"/>
</dbReference>
<dbReference type="PROSITE" id="PS00101">
    <property type="entry name" value="HEXAPEP_TRANSFERASES"/>
    <property type="match status" value="1"/>
</dbReference>
<dbReference type="SMART" id="SM01266">
    <property type="entry name" value="Mac"/>
    <property type="match status" value="1"/>
</dbReference>
<dbReference type="EMBL" id="JAELVM010000001">
    <property type="protein sequence ID" value="MBL1220723.1"/>
    <property type="molecule type" value="Genomic_DNA"/>
</dbReference>
<keyword evidence="4 5" id="KW-0012">Acyltransferase</keyword>
<evidence type="ECO:0000256" key="4">
    <source>
        <dbReference type="ARBA" id="ARBA00023315"/>
    </source>
</evidence>
<dbReference type="Gene3D" id="2.160.10.10">
    <property type="entry name" value="Hexapeptide repeat proteins"/>
    <property type="match status" value="1"/>
</dbReference>
<evidence type="ECO:0000259" key="6">
    <source>
        <dbReference type="SMART" id="SM01266"/>
    </source>
</evidence>
<organism evidence="7 8">
    <name type="scientific">Chryseobacterium endalhagicum</name>
    <dbReference type="NCBI Taxonomy" id="2797638"/>
    <lineage>
        <taxon>Bacteria</taxon>
        <taxon>Pseudomonadati</taxon>
        <taxon>Bacteroidota</taxon>
        <taxon>Flavobacteriia</taxon>
        <taxon>Flavobacteriales</taxon>
        <taxon>Weeksellaceae</taxon>
        <taxon>Chryseobacterium group</taxon>
        <taxon>Chryseobacterium</taxon>
    </lineage>
</organism>
<dbReference type="SUPFAM" id="SSF51161">
    <property type="entry name" value="Trimeric LpxA-like enzymes"/>
    <property type="match status" value="1"/>
</dbReference>
<evidence type="ECO:0000256" key="2">
    <source>
        <dbReference type="ARBA" id="ARBA00022679"/>
    </source>
</evidence>
<dbReference type="Pfam" id="PF12464">
    <property type="entry name" value="Mac"/>
    <property type="match status" value="1"/>
</dbReference>
<dbReference type="Pfam" id="PF00132">
    <property type="entry name" value="Hexapep"/>
    <property type="match status" value="1"/>
</dbReference>
<dbReference type="RefSeq" id="WP_202090037.1">
    <property type="nucleotide sequence ID" value="NZ_JAELVM010000001.1"/>
</dbReference>
<comment type="caution">
    <text evidence="7">The sequence shown here is derived from an EMBL/GenBank/DDBJ whole genome shotgun (WGS) entry which is preliminary data.</text>
</comment>
<feature type="domain" description="Maltose/galactoside acetyltransferase" evidence="6">
    <location>
        <begin position="4"/>
        <end position="59"/>
    </location>
</feature>
<dbReference type="PANTHER" id="PTHR43017:SF1">
    <property type="entry name" value="ACETYLTRANSFERASE YJL218W-RELATED"/>
    <property type="match status" value="1"/>
</dbReference>
<dbReference type="InterPro" id="IPR011004">
    <property type="entry name" value="Trimer_LpxA-like_sf"/>
</dbReference>
<sequence length="191" mass="21181">MTEKEKCAAGLLYDANYDKELISERIACKDLCLEYNQLKNSDAENRNQLIRQILGDVKEQICIEPNFWCDYGYNIKVGENFYANHNLTILDCAEVKFGDNVFIGPNCSFYTAGHPLDARQRNEGLEYAHPITVGDNVWLGGNVVVLPGVSIGNNAVIGAGSVVTKDIPEYAVAVGNPCRVIKNVEENLKSY</sequence>
<reference evidence="7 8" key="1">
    <citation type="submission" date="2020-12" db="EMBL/GenBank/DDBJ databases">
        <title>Chryseobacterium endoalhailicus sp. nov., isolated from seed of leguminous plant.</title>
        <authorList>
            <person name="Zhang X."/>
        </authorList>
    </citation>
    <scope>NUCLEOTIDE SEQUENCE [LARGE SCALE GENOMIC DNA]</scope>
    <source>
        <strain evidence="7 8">L7</strain>
    </source>
</reference>
<dbReference type="InterPro" id="IPR024688">
    <property type="entry name" value="Mac_dom"/>
</dbReference>
<evidence type="ECO:0000256" key="1">
    <source>
        <dbReference type="ARBA" id="ARBA00007274"/>
    </source>
</evidence>
<dbReference type="Proteomes" id="UP000661696">
    <property type="component" value="Unassembled WGS sequence"/>
</dbReference>
<evidence type="ECO:0000313" key="7">
    <source>
        <dbReference type="EMBL" id="MBL1220723.1"/>
    </source>
</evidence>
<dbReference type="EC" id="2.3.1.-" evidence="5"/>
<dbReference type="InterPro" id="IPR039369">
    <property type="entry name" value="LacA-like"/>
</dbReference>
<proteinExistence type="inferred from homology"/>